<dbReference type="InterPro" id="IPR008280">
    <property type="entry name" value="Tub_FtsZ_C"/>
</dbReference>
<keyword evidence="3" id="KW-1133">Transmembrane helix</keyword>
<dbReference type="SMART" id="SM00865">
    <property type="entry name" value="Tubulin_C"/>
    <property type="match status" value="1"/>
</dbReference>
<keyword evidence="2" id="KW-0342">GTP-binding</keyword>
<dbReference type="Gene3D" id="3.30.1330.20">
    <property type="entry name" value="Tubulin/FtsZ, C-terminal domain"/>
    <property type="match status" value="1"/>
</dbReference>
<feature type="domain" description="Tubulin/FtsZ 2-layer sandwich" evidence="4">
    <location>
        <begin position="180"/>
        <end position="292"/>
    </location>
</feature>
<evidence type="ECO:0000313" key="5">
    <source>
        <dbReference type="EMBL" id="ANH74979.1"/>
    </source>
</evidence>
<dbReference type="KEGG" id="rin:ACS15_2223"/>
<evidence type="ECO:0000256" key="1">
    <source>
        <dbReference type="ARBA" id="ARBA00022741"/>
    </source>
</evidence>
<dbReference type="Proteomes" id="UP000077927">
    <property type="component" value="Chromosome 1"/>
</dbReference>
<reference evidence="5 6" key="1">
    <citation type="submission" date="2015-09" db="EMBL/GenBank/DDBJ databases">
        <authorList>
            <person name="Xu Y."/>
            <person name="Nagy A."/>
            <person name="Liu N.T."/>
            <person name="Nou X."/>
        </authorList>
    </citation>
    <scope>NUCLEOTIDE SEQUENCE [LARGE SCALE GENOMIC DNA]</scope>
    <source>
        <strain evidence="5 6">FC1138</strain>
    </source>
</reference>
<keyword evidence="3" id="KW-0812">Transmembrane</keyword>
<keyword evidence="3" id="KW-0472">Membrane</keyword>
<name>A0AAC9FSP6_9RALS</name>
<evidence type="ECO:0000256" key="2">
    <source>
        <dbReference type="ARBA" id="ARBA00023134"/>
    </source>
</evidence>
<dbReference type="InterPro" id="IPR018316">
    <property type="entry name" value="Tubulin/FtsZ_2-layer-sand-dom"/>
</dbReference>
<dbReference type="Pfam" id="PF12327">
    <property type="entry name" value="FtsZ_C"/>
    <property type="match status" value="1"/>
</dbReference>
<dbReference type="GO" id="GO:0005525">
    <property type="term" value="F:GTP binding"/>
    <property type="evidence" value="ECO:0007669"/>
    <property type="project" value="UniProtKB-KW"/>
</dbReference>
<dbReference type="InterPro" id="IPR024757">
    <property type="entry name" value="FtsZ_C"/>
</dbReference>
<evidence type="ECO:0000259" key="4">
    <source>
        <dbReference type="SMART" id="SM00865"/>
    </source>
</evidence>
<evidence type="ECO:0000256" key="3">
    <source>
        <dbReference type="SAM" id="Phobius"/>
    </source>
</evidence>
<protein>
    <submittedName>
        <fullName evidence="5">FtsZ family, C-terminal domain protein</fullName>
    </submittedName>
</protein>
<dbReference type="InterPro" id="IPR037103">
    <property type="entry name" value="Tubulin/FtsZ-like_C"/>
</dbReference>
<feature type="transmembrane region" description="Helical" evidence="3">
    <location>
        <begin position="220"/>
        <end position="240"/>
    </location>
</feature>
<evidence type="ECO:0000313" key="6">
    <source>
        <dbReference type="Proteomes" id="UP000077927"/>
    </source>
</evidence>
<feature type="transmembrane region" description="Helical" evidence="3">
    <location>
        <begin position="29"/>
        <end position="48"/>
    </location>
</feature>
<dbReference type="AlphaFoldDB" id="A0AAC9FSP6"/>
<sequence>MKNDKLCKTDVVNRASLQPLAGNEMLEQVAALAAVCVVGVGATGIRLLHVFRAHEAKEGETFLVARATAAGASSDPDAREFGGAALVVMLANTNDAGVLRDMEAMGRRAWSAGALVFAVLAQPATSGAMARNAASAMAGYVDGVIFVPATPHASLLRHVLDAYVAVCTQGDARHPWRAPIGTDFLDLSASFTGTGQASVGVGQAKGAARSDRASRAVEQAIASIGTAQLAAAAGVLILLIGGRSLRLHEIADTTYAVHAVTARGAAQVLAVQNDERLGDALRVTVIAAGPSA</sequence>
<keyword evidence="1" id="KW-0547">Nucleotide-binding</keyword>
<proteinExistence type="predicted"/>
<gene>
    <name evidence="5" type="ORF">ACS15_2223</name>
</gene>
<dbReference type="RefSeq" id="WP_021194128.1">
    <property type="nucleotide sequence ID" value="NZ_CP012605.1"/>
</dbReference>
<dbReference type="SUPFAM" id="SSF55307">
    <property type="entry name" value="Tubulin C-terminal domain-like"/>
    <property type="match status" value="1"/>
</dbReference>
<dbReference type="EMBL" id="CP012605">
    <property type="protein sequence ID" value="ANH74979.1"/>
    <property type="molecule type" value="Genomic_DNA"/>
</dbReference>
<organism evidence="5 6">
    <name type="scientific">Ralstonia insidiosa</name>
    <dbReference type="NCBI Taxonomy" id="190721"/>
    <lineage>
        <taxon>Bacteria</taxon>
        <taxon>Pseudomonadati</taxon>
        <taxon>Pseudomonadota</taxon>
        <taxon>Betaproteobacteria</taxon>
        <taxon>Burkholderiales</taxon>
        <taxon>Burkholderiaceae</taxon>
        <taxon>Ralstonia</taxon>
    </lineage>
</organism>
<accession>A0AAC9FSP6</accession>